<evidence type="ECO:0000259" key="8">
    <source>
        <dbReference type="Pfam" id="PF02449"/>
    </source>
</evidence>
<evidence type="ECO:0000256" key="6">
    <source>
        <dbReference type="ARBA" id="ARBA00022833"/>
    </source>
</evidence>
<dbReference type="InterPro" id="IPR013738">
    <property type="entry name" value="Beta_galactosidase_Trimer"/>
</dbReference>
<keyword evidence="5" id="KW-0378">Hydrolase</keyword>
<evidence type="ECO:0000256" key="1">
    <source>
        <dbReference type="ARBA" id="ARBA00001412"/>
    </source>
</evidence>
<accession>J3JCZ7</accession>
<dbReference type="SUPFAM" id="SSF52317">
    <property type="entry name" value="Class I glutamine amidotransferase-like"/>
    <property type="match status" value="1"/>
</dbReference>
<comment type="caution">
    <text evidence="10">The sequence shown here is derived from an EMBL/GenBank/DDBJ whole genome shotgun (WGS) entry which is preliminary data.</text>
</comment>
<dbReference type="Gene3D" id="2.60.40.1180">
    <property type="entry name" value="Golgi alpha-mannosidase II"/>
    <property type="match status" value="1"/>
</dbReference>
<keyword evidence="7" id="KW-0326">Glycosidase</keyword>
<dbReference type="InterPro" id="IPR013780">
    <property type="entry name" value="Glyco_hydro_b"/>
</dbReference>
<protein>
    <recommendedName>
        <fullName evidence="3">beta-galactosidase</fullName>
        <ecNumber evidence="3">3.2.1.23</ecNumber>
    </recommendedName>
</protein>
<dbReference type="GO" id="GO:0009341">
    <property type="term" value="C:beta-galactosidase complex"/>
    <property type="evidence" value="ECO:0007669"/>
    <property type="project" value="InterPro"/>
</dbReference>
<evidence type="ECO:0000313" key="10">
    <source>
        <dbReference type="EMBL" id="EJN57049.1"/>
    </source>
</evidence>
<dbReference type="InterPro" id="IPR029062">
    <property type="entry name" value="Class_I_gatase-like"/>
</dbReference>
<dbReference type="PATRIC" id="fig|1210908.3.peg.4142"/>
<dbReference type="Pfam" id="PF08532">
    <property type="entry name" value="Glyco_hydro_42M"/>
    <property type="match status" value="1"/>
</dbReference>
<keyword evidence="6" id="KW-0862">Zinc</keyword>
<dbReference type="EC" id="3.2.1.23" evidence="3"/>
<reference evidence="10 11" key="1">
    <citation type="journal article" date="2012" name="J. Bacteriol.">
        <title>Draft Genome Sequence of the Extremely Halophilic Archaeon Halogranum salarium B-1T.</title>
        <authorList>
            <person name="Kim K.K."/>
            <person name="Lee K.C."/>
            <person name="Lee J.S."/>
        </authorList>
    </citation>
    <scope>NUCLEOTIDE SEQUENCE [LARGE SCALE GENOMIC DNA]</scope>
    <source>
        <strain evidence="10 11">B-1</strain>
    </source>
</reference>
<dbReference type="PANTHER" id="PTHR36447:SF2">
    <property type="entry name" value="BETA-GALACTOSIDASE YESZ"/>
    <property type="match status" value="1"/>
</dbReference>
<comment type="catalytic activity">
    <reaction evidence="1">
        <text>Hydrolysis of terminal non-reducing beta-D-galactose residues in beta-D-galactosides.</text>
        <dbReference type="EC" id="3.2.1.23"/>
    </reaction>
</comment>
<organism evidence="10 11">
    <name type="scientific">Halogranum salarium B-1</name>
    <dbReference type="NCBI Taxonomy" id="1210908"/>
    <lineage>
        <taxon>Archaea</taxon>
        <taxon>Methanobacteriati</taxon>
        <taxon>Methanobacteriota</taxon>
        <taxon>Stenosarchaea group</taxon>
        <taxon>Halobacteria</taxon>
        <taxon>Halobacteriales</taxon>
        <taxon>Haloferacaceae</taxon>
    </lineage>
</organism>
<dbReference type="GO" id="GO:0004565">
    <property type="term" value="F:beta-galactosidase activity"/>
    <property type="evidence" value="ECO:0007669"/>
    <property type="project" value="UniProtKB-EC"/>
</dbReference>
<dbReference type="PIRSF" id="PIRSF001084">
    <property type="entry name" value="B-galactosidase"/>
    <property type="match status" value="1"/>
</dbReference>
<comment type="similarity">
    <text evidence="2">Belongs to the glycosyl hydrolase 42 family.</text>
</comment>
<evidence type="ECO:0000256" key="4">
    <source>
        <dbReference type="ARBA" id="ARBA00022723"/>
    </source>
</evidence>
<dbReference type="InterPro" id="IPR003476">
    <property type="entry name" value="Glyco_hydro_42"/>
</dbReference>
<dbReference type="Gene3D" id="3.20.20.80">
    <property type="entry name" value="Glycosidases"/>
    <property type="match status" value="1"/>
</dbReference>
<dbReference type="AlphaFoldDB" id="J3JCZ7"/>
<sequence length="674" mass="75402">MSIGVCYFPEHWPEERLEADIEQMAAAGLEYVRMGEFAWSKFEPEPGEYDFEWLDRAVSLVGDHGMQAVLCTPTAAPPKWLVDEYPDVRQEEPDGTVRDYGGRRHYCFNSPVYRRESRRIVEKLANHFADHPAVAGWQTDNEYGCHGTLHCYCDDCASAFRDWLRATYDDVDDLNDCWGTGFWSQDLNSFAQVDPPRHTVADHHPSRLLDYDRFTNDSVVAYNRLQVEALREANDEWFVTHNFMSHDGLNAYDVAEDLDFASWDSYPTGHVQAHHESVSADEFRAGNPDNLGIDHDIYRSMTDAPHWVMEQQPGDINWPPYSPQPADGAMRLWAHCAVAHGADVVAYFRWRRCLMGQEQYHSGLLRQDGEPDAGYHDAVEAAADLDRLAAATDDDKADAATGDVALIHDYDNLWALDKEPNTPEFDYWQHLETYYAALRRRSVTVDVVSPTTPLADYEAVVAPTLYLADDERAETLESYVDGGGELLLTMRSGVKDSYNKLHDAPQPGPLRSLVGATVDQHESVPESLANTVEYAGRQFDSHVWNEWLVSDDDTDVLGRYDDGPADGTAAVVRSERGTGSTTYVGTWPKPAFADALVGDLLDRTGVETTDPLPDHVRFTRRGDLTWVANFGGEALTVDAPADATWELGGETVGAYDVSVTDAAPSALSIREESR</sequence>
<dbReference type="eggNOG" id="arCOG04085">
    <property type="taxonomic scope" value="Archaea"/>
</dbReference>
<dbReference type="CDD" id="cd03143">
    <property type="entry name" value="A4_beta-galactosidase_middle_domain"/>
    <property type="match status" value="1"/>
</dbReference>
<dbReference type="InterPro" id="IPR013529">
    <property type="entry name" value="Glyco_hydro_42_N"/>
</dbReference>
<dbReference type="Proteomes" id="UP000007813">
    <property type="component" value="Unassembled WGS sequence"/>
</dbReference>
<feature type="domain" description="Glycoside hydrolase family 42 N-terminal" evidence="8">
    <location>
        <begin position="6"/>
        <end position="387"/>
    </location>
</feature>
<evidence type="ECO:0000256" key="7">
    <source>
        <dbReference type="ARBA" id="ARBA00023295"/>
    </source>
</evidence>
<gene>
    <name evidence="10" type="ORF">HSB1_44350</name>
</gene>
<dbReference type="PANTHER" id="PTHR36447">
    <property type="entry name" value="BETA-GALACTOSIDASE GANA"/>
    <property type="match status" value="1"/>
</dbReference>
<keyword evidence="4" id="KW-0479">Metal-binding</keyword>
<evidence type="ECO:0000256" key="5">
    <source>
        <dbReference type="ARBA" id="ARBA00022801"/>
    </source>
</evidence>
<dbReference type="Gene3D" id="3.40.50.880">
    <property type="match status" value="1"/>
</dbReference>
<dbReference type="OrthoDB" id="85141at2157"/>
<dbReference type="InterPro" id="IPR017853">
    <property type="entry name" value="GH"/>
</dbReference>
<dbReference type="Pfam" id="PF02449">
    <property type="entry name" value="Glyco_hydro_42"/>
    <property type="match status" value="1"/>
</dbReference>
<dbReference type="SUPFAM" id="SSF51445">
    <property type="entry name" value="(Trans)glycosidases"/>
    <property type="match status" value="1"/>
</dbReference>
<dbReference type="RefSeq" id="WP_009377757.1">
    <property type="nucleotide sequence ID" value="NZ_ALJD01000016.1"/>
</dbReference>
<feature type="domain" description="Beta-galactosidase trimerisation" evidence="9">
    <location>
        <begin position="403"/>
        <end position="606"/>
    </location>
</feature>
<name>J3JCZ7_9EURY</name>
<evidence type="ECO:0000256" key="3">
    <source>
        <dbReference type="ARBA" id="ARBA00012756"/>
    </source>
</evidence>
<dbReference type="SUPFAM" id="SSF51011">
    <property type="entry name" value="Glycosyl hydrolase domain"/>
    <property type="match status" value="1"/>
</dbReference>
<proteinExistence type="inferred from homology"/>
<dbReference type="GO" id="GO:0046872">
    <property type="term" value="F:metal ion binding"/>
    <property type="evidence" value="ECO:0007669"/>
    <property type="project" value="UniProtKB-KW"/>
</dbReference>
<dbReference type="GO" id="GO:0005975">
    <property type="term" value="P:carbohydrate metabolic process"/>
    <property type="evidence" value="ECO:0007669"/>
    <property type="project" value="InterPro"/>
</dbReference>
<evidence type="ECO:0000256" key="2">
    <source>
        <dbReference type="ARBA" id="ARBA00005940"/>
    </source>
</evidence>
<dbReference type="EMBL" id="ALJD01000016">
    <property type="protein sequence ID" value="EJN57049.1"/>
    <property type="molecule type" value="Genomic_DNA"/>
</dbReference>
<evidence type="ECO:0000313" key="11">
    <source>
        <dbReference type="Proteomes" id="UP000007813"/>
    </source>
</evidence>
<evidence type="ECO:0000259" key="9">
    <source>
        <dbReference type="Pfam" id="PF08532"/>
    </source>
</evidence>